<keyword evidence="1" id="KW-1133">Transmembrane helix</keyword>
<gene>
    <name evidence="2" type="ORF">SV7mr_45140</name>
</gene>
<name>A0A517T0V7_9BACT</name>
<dbReference type="EMBL" id="CP036272">
    <property type="protein sequence ID" value="QDT61973.1"/>
    <property type="molecule type" value="Genomic_DNA"/>
</dbReference>
<sequence>MHFEILHASLGLLFTLVWLFVGQILVASR</sequence>
<reference evidence="2 3" key="1">
    <citation type="submission" date="2019-02" db="EMBL/GenBank/DDBJ databases">
        <title>Deep-cultivation of Planctomycetes and their phenomic and genomic characterization uncovers novel biology.</title>
        <authorList>
            <person name="Wiegand S."/>
            <person name="Jogler M."/>
            <person name="Boedeker C."/>
            <person name="Pinto D."/>
            <person name="Vollmers J."/>
            <person name="Rivas-Marin E."/>
            <person name="Kohn T."/>
            <person name="Peeters S.H."/>
            <person name="Heuer A."/>
            <person name="Rast P."/>
            <person name="Oberbeckmann S."/>
            <person name="Bunk B."/>
            <person name="Jeske O."/>
            <person name="Meyerdierks A."/>
            <person name="Storesund J.E."/>
            <person name="Kallscheuer N."/>
            <person name="Luecker S."/>
            <person name="Lage O.M."/>
            <person name="Pohl T."/>
            <person name="Merkel B.J."/>
            <person name="Hornburger P."/>
            <person name="Mueller R.-W."/>
            <person name="Bruemmer F."/>
            <person name="Labrenz M."/>
            <person name="Spormann A.M."/>
            <person name="Op den Camp H."/>
            <person name="Overmann J."/>
            <person name="Amann R."/>
            <person name="Jetten M.S.M."/>
            <person name="Mascher T."/>
            <person name="Medema M.H."/>
            <person name="Devos D.P."/>
            <person name="Kaster A.-K."/>
            <person name="Ovreas L."/>
            <person name="Rohde M."/>
            <person name="Galperin M.Y."/>
            <person name="Jogler C."/>
        </authorList>
    </citation>
    <scope>NUCLEOTIDE SEQUENCE [LARGE SCALE GENOMIC DNA]</scope>
    <source>
        <strain evidence="2 3">SV_7m_r</strain>
    </source>
</reference>
<keyword evidence="3" id="KW-1185">Reference proteome</keyword>
<evidence type="ECO:0000313" key="3">
    <source>
        <dbReference type="Proteomes" id="UP000315003"/>
    </source>
</evidence>
<organism evidence="2 3">
    <name type="scientific">Stieleria bergensis</name>
    <dbReference type="NCBI Taxonomy" id="2528025"/>
    <lineage>
        <taxon>Bacteria</taxon>
        <taxon>Pseudomonadati</taxon>
        <taxon>Planctomycetota</taxon>
        <taxon>Planctomycetia</taxon>
        <taxon>Pirellulales</taxon>
        <taxon>Pirellulaceae</taxon>
        <taxon>Stieleria</taxon>
    </lineage>
</organism>
<keyword evidence="1" id="KW-0812">Transmembrane</keyword>
<dbReference type="Proteomes" id="UP000315003">
    <property type="component" value="Chromosome"/>
</dbReference>
<accession>A0A517T0V7</accession>
<protein>
    <submittedName>
        <fullName evidence="2">Uncharacterized protein</fullName>
    </submittedName>
</protein>
<evidence type="ECO:0000256" key="1">
    <source>
        <dbReference type="SAM" id="Phobius"/>
    </source>
</evidence>
<keyword evidence="1" id="KW-0472">Membrane</keyword>
<feature type="transmembrane region" description="Helical" evidence="1">
    <location>
        <begin position="6"/>
        <end position="27"/>
    </location>
</feature>
<dbReference type="AlphaFoldDB" id="A0A517T0V7"/>
<evidence type="ECO:0000313" key="2">
    <source>
        <dbReference type="EMBL" id="QDT61973.1"/>
    </source>
</evidence>
<proteinExistence type="predicted"/>